<protein>
    <submittedName>
        <fullName evidence="7">NADH-quinone oxidoreductase subunit NuoF</fullName>
    </submittedName>
</protein>
<name>A0AAW4L192_9BACT</name>
<dbReference type="InterPro" id="IPR037207">
    <property type="entry name" value="Nuop51_4Fe4S-bd_sf"/>
</dbReference>
<dbReference type="NCBIfam" id="NF010120">
    <property type="entry name" value="PRK13596.1"/>
    <property type="match status" value="1"/>
</dbReference>
<dbReference type="AlphaFoldDB" id="A0AAW4L192"/>
<dbReference type="PANTHER" id="PTHR43578">
    <property type="entry name" value="NADH-QUINONE OXIDOREDUCTASE SUBUNIT F"/>
    <property type="match status" value="1"/>
</dbReference>
<dbReference type="RefSeq" id="WP_214171437.1">
    <property type="nucleotide sequence ID" value="NZ_JAHCVJ010000003.1"/>
</dbReference>
<dbReference type="Pfam" id="PF10589">
    <property type="entry name" value="NADH_4Fe-4S"/>
    <property type="match status" value="1"/>
</dbReference>
<evidence type="ECO:0000259" key="6">
    <source>
        <dbReference type="SMART" id="SM00928"/>
    </source>
</evidence>
<evidence type="ECO:0000256" key="3">
    <source>
        <dbReference type="ARBA" id="ARBA00022723"/>
    </source>
</evidence>
<dbReference type="InterPro" id="IPR019554">
    <property type="entry name" value="Soluble_ligand-bd"/>
</dbReference>
<accession>A0AAW4L192</accession>
<dbReference type="Gene3D" id="3.10.20.600">
    <property type="match status" value="1"/>
</dbReference>
<dbReference type="InterPro" id="IPR011538">
    <property type="entry name" value="Nuo51_FMN-bd"/>
</dbReference>
<evidence type="ECO:0000256" key="1">
    <source>
        <dbReference type="ARBA" id="ARBA00007523"/>
    </source>
</evidence>
<keyword evidence="8" id="KW-1185">Reference proteome</keyword>
<evidence type="ECO:0000256" key="4">
    <source>
        <dbReference type="ARBA" id="ARBA00023004"/>
    </source>
</evidence>
<dbReference type="SUPFAM" id="SSF142019">
    <property type="entry name" value="Nqo1 FMN-binding domain-like"/>
    <property type="match status" value="1"/>
</dbReference>
<evidence type="ECO:0000313" key="7">
    <source>
        <dbReference type="EMBL" id="MBT0664683.1"/>
    </source>
</evidence>
<dbReference type="InterPro" id="IPR001949">
    <property type="entry name" value="NADH-UbQ_OxRdtase_51kDa_CS"/>
</dbReference>
<keyword evidence="2" id="KW-0004">4Fe-4S</keyword>
<dbReference type="Pfam" id="PF01512">
    <property type="entry name" value="Complex1_51K"/>
    <property type="match status" value="1"/>
</dbReference>
<comment type="caution">
    <text evidence="7">The sequence shown here is derived from an EMBL/GenBank/DDBJ whole genome shotgun (WGS) entry which is preliminary data.</text>
</comment>
<keyword evidence="3" id="KW-0479">Metal-binding</keyword>
<dbReference type="PANTHER" id="PTHR43578:SF3">
    <property type="entry name" value="NADH-QUINONE OXIDOREDUCTASE SUBUNIT F"/>
    <property type="match status" value="1"/>
</dbReference>
<dbReference type="FunFam" id="3.40.50.11540:FF:000001">
    <property type="entry name" value="NADH dehydrogenase [ubiquinone] flavoprotein 1, mitochondrial"/>
    <property type="match status" value="1"/>
</dbReference>
<dbReference type="PROSITE" id="PS00645">
    <property type="entry name" value="COMPLEX1_51K_2"/>
    <property type="match status" value="1"/>
</dbReference>
<dbReference type="SUPFAM" id="SSF142984">
    <property type="entry name" value="Nqo1 middle domain-like"/>
    <property type="match status" value="1"/>
</dbReference>
<dbReference type="FunFam" id="1.20.1440.230:FF:000002">
    <property type="entry name" value="NADH-quinone oxidoreductase subunit F"/>
    <property type="match status" value="1"/>
</dbReference>
<dbReference type="Proteomes" id="UP000811899">
    <property type="component" value="Unassembled WGS sequence"/>
</dbReference>
<dbReference type="GO" id="GO:0046872">
    <property type="term" value="F:metal ion binding"/>
    <property type="evidence" value="ECO:0007669"/>
    <property type="project" value="UniProtKB-KW"/>
</dbReference>
<dbReference type="EMBL" id="JAHCVJ010000003">
    <property type="protein sequence ID" value="MBT0664683.1"/>
    <property type="molecule type" value="Genomic_DNA"/>
</dbReference>
<dbReference type="Gene3D" id="6.10.250.1450">
    <property type="match status" value="1"/>
</dbReference>
<dbReference type="GO" id="GO:0010181">
    <property type="term" value="F:FMN binding"/>
    <property type="evidence" value="ECO:0007669"/>
    <property type="project" value="InterPro"/>
</dbReference>
<evidence type="ECO:0000313" key="8">
    <source>
        <dbReference type="Proteomes" id="UP000811899"/>
    </source>
</evidence>
<dbReference type="InterPro" id="IPR037225">
    <property type="entry name" value="Nuo51_FMN-bd_sf"/>
</dbReference>
<dbReference type="Pfam" id="PF10531">
    <property type="entry name" value="SLBB"/>
    <property type="match status" value="1"/>
</dbReference>
<reference evidence="7 8" key="1">
    <citation type="submission" date="2021-05" db="EMBL/GenBank/DDBJ databases">
        <title>The draft genome of Geobacter pelophilus DSM 12255.</title>
        <authorList>
            <person name="Xu Z."/>
            <person name="Masuda Y."/>
            <person name="Itoh H."/>
            <person name="Senoo K."/>
        </authorList>
    </citation>
    <scope>NUCLEOTIDE SEQUENCE [LARGE SCALE GENOMIC DNA]</scope>
    <source>
        <strain evidence="7 8">DSM 12255</strain>
    </source>
</reference>
<dbReference type="Gene3D" id="1.20.1440.230">
    <property type="entry name" value="NADH-ubiquinone oxidoreductase 51kDa subunit, iron-sulphur binding domain"/>
    <property type="match status" value="1"/>
</dbReference>
<dbReference type="GO" id="GO:0008137">
    <property type="term" value="F:NADH dehydrogenase (ubiquinone) activity"/>
    <property type="evidence" value="ECO:0007669"/>
    <property type="project" value="InterPro"/>
</dbReference>
<organism evidence="7 8">
    <name type="scientific">Geoanaerobacter pelophilus</name>
    <dbReference type="NCBI Taxonomy" id="60036"/>
    <lineage>
        <taxon>Bacteria</taxon>
        <taxon>Pseudomonadati</taxon>
        <taxon>Thermodesulfobacteriota</taxon>
        <taxon>Desulfuromonadia</taxon>
        <taxon>Geobacterales</taxon>
        <taxon>Geobacteraceae</taxon>
        <taxon>Geoanaerobacter</taxon>
    </lineage>
</organism>
<gene>
    <name evidence="7" type="primary">nuoF</name>
    <name evidence="7" type="ORF">KI809_10270</name>
</gene>
<comment type="similarity">
    <text evidence="1">Belongs to the complex I 51 kDa subunit family.</text>
</comment>
<dbReference type="GO" id="GO:0051539">
    <property type="term" value="F:4 iron, 4 sulfur cluster binding"/>
    <property type="evidence" value="ECO:0007669"/>
    <property type="project" value="UniProtKB-KW"/>
</dbReference>
<evidence type="ECO:0000256" key="5">
    <source>
        <dbReference type="ARBA" id="ARBA00023014"/>
    </source>
</evidence>
<keyword evidence="5" id="KW-0411">Iron-sulfur</keyword>
<feature type="domain" description="NADH-ubiquinone oxidoreductase 51kDa subunit iron-sulphur binding" evidence="6">
    <location>
        <begin position="326"/>
        <end position="371"/>
    </location>
</feature>
<sequence>MEQVLFRHNRPGRCITFDEYRDEGGFEALKKALTGMSPAEVQQTVIDSGLRGRGGAGFPTGKKWSFVPRDLPGRFLICNCDEMEPGTYKDRLLLEANPYSLVEGMILTAYSLGVNHAFVFIRRGYEQGADNVRRAIGEVTAAGLLGENICGSGFSLKLEVHQSAGRYICGEETALMNALEGKRANPRAKPPFPAIKGLWGRPTVVNNVETLANIPYIIAHGPDWFKGLAKIPEAAGMKLFCVSGHVKDPACLELPLGTTLGEIIDSHCGGMRDGSSFKACLPGGASTPFLTPDHWNLPLDFDSVARAGSRLGTGGIVVFDQSTCMVAATLNLVRFYARESCGWCTPCREGLPYVVHLLETIESGNGSEEHIEILTEHLKYLNYAFCPLAPGAMGPVEGLLRHFEEEVREHIIKKRCPIQQHRPGGVYGN</sequence>
<evidence type="ECO:0000256" key="2">
    <source>
        <dbReference type="ARBA" id="ARBA00022485"/>
    </source>
</evidence>
<dbReference type="SMART" id="SM00928">
    <property type="entry name" value="NADH_4Fe-4S"/>
    <property type="match status" value="1"/>
</dbReference>
<dbReference type="InterPro" id="IPR019575">
    <property type="entry name" value="Nuop51_4Fe4S-bd"/>
</dbReference>
<dbReference type="SUPFAM" id="SSF140490">
    <property type="entry name" value="Nqo1C-terminal domain-like"/>
    <property type="match status" value="1"/>
</dbReference>
<proteinExistence type="inferred from homology"/>
<keyword evidence="4" id="KW-0408">Iron</keyword>
<dbReference type="Gene3D" id="3.40.50.11540">
    <property type="entry name" value="NADH-ubiquinone oxidoreductase 51kDa subunit"/>
    <property type="match status" value="1"/>
</dbReference>